<proteinExistence type="inferred from homology"/>
<dbReference type="EMBL" id="PTIS01000010">
    <property type="protein sequence ID" value="PPK48112.1"/>
    <property type="molecule type" value="Genomic_DNA"/>
</dbReference>
<evidence type="ECO:0000256" key="7">
    <source>
        <dbReference type="SAM" id="Phobius"/>
    </source>
</evidence>
<comment type="caution">
    <text evidence="9">The sequence shown here is derived from an EMBL/GenBank/DDBJ whole genome shotgun (WGS) entry which is preliminary data.</text>
</comment>
<evidence type="ECO:0000256" key="6">
    <source>
        <dbReference type="ARBA" id="ARBA00023136"/>
    </source>
</evidence>
<feature type="transmembrane region" description="Helical" evidence="7">
    <location>
        <begin position="50"/>
        <end position="68"/>
    </location>
</feature>
<comment type="subcellular location">
    <subcellularLocation>
        <location evidence="1">Cell membrane</location>
        <topology evidence="1">Multi-pass membrane protein</topology>
    </subcellularLocation>
</comment>
<evidence type="ECO:0000259" key="8">
    <source>
        <dbReference type="Pfam" id="PF01757"/>
    </source>
</evidence>
<dbReference type="PANTHER" id="PTHR40074">
    <property type="entry name" value="O-ACETYLTRANSFERASE WECH"/>
    <property type="match status" value="1"/>
</dbReference>
<feature type="transmembrane region" description="Helical" evidence="7">
    <location>
        <begin position="319"/>
        <end position="343"/>
    </location>
</feature>
<dbReference type="Proteomes" id="UP000239863">
    <property type="component" value="Unassembled WGS sequence"/>
</dbReference>
<keyword evidence="9" id="KW-0808">Transferase</keyword>
<evidence type="ECO:0000313" key="10">
    <source>
        <dbReference type="Proteomes" id="UP000239863"/>
    </source>
</evidence>
<dbReference type="GO" id="GO:0009246">
    <property type="term" value="P:enterobacterial common antigen biosynthetic process"/>
    <property type="evidence" value="ECO:0007669"/>
    <property type="project" value="TreeGrafter"/>
</dbReference>
<dbReference type="InterPro" id="IPR002656">
    <property type="entry name" value="Acyl_transf_3_dom"/>
</dbReference>
<keyword evidence="6 7" id="KW-0472">Membrane</keyword>
<feature type="transmembrane region" description="Helical" evidence="7">
    <location>
        <begin position="152"/>
        <end position="169"/>
    </location>
</feature>
<dbReference type="RefSeq" id="WP_104410069.1">
    <property type="nucleotide sequence ID" value="NZ_PTIS01000010.1"/>
</dbReference>
<keyword evidence="5 7" id="KW-1133">Transmembrane helix</keyword>
<evidence type="ECO:0000256" key="4">
    <source>
        <dbReference type="ARBA" id="ARBA00022692"/>
    </source>
</evidence>
<dbReference type="Pfam" id="PF01757">
    <property type="entry name" value="Acyl_transf_3"/>
    <property type="match status" value="1"/>
</dbReference>
<feature type="transmembrane region" description="Helical" evidence="7">
    <location>
        <begin position="189"/>
        <end position="206"/>
    </location>
</feature>
<dbReference type="GO" id="GO:0016413">
    <property type="term" value="F:O-acetyltransferase activity"/>
    <property type="evidence" value="ECO:0007669"/>
    <property type="project" value="TreeGrafter"/>
</dbReference>
<dbReference type="OrthoDB" id="9810469at2"/>
<keyword evidence="4 7" id="KW-0812">Transmembrane</keyword>
<feature type="transmembrane region" description="Helical" evidence="7">
    <location>
        <begin position="218"/>
        <end position="238"/>
    </location>
</feature>
<feature type="transmembrane region" description="Helical" evidence="7">
    <location>
        <begin position="84"/>
        <end position="102"/>
    </location>
</feature>
<keyword evidence="3" id="KW-1003">Cell membrane</keyword>
<evidence type="ECO:0000256" key="3">
    <source>
        <dbReference type="ARBA" id="ARBA00022475"/>
    </source>
</evidence>
<sequence length="354" mass="41349">MKNTYDIRYDFVRIVSMILIVAIHVSATLVVDFGEIPMIDWNIANFVDSFSRMAVNIFFLISGALLLAKDDGIVYFYSKRLRKIIIPFIFWTTFYTVWGKYYKQYEMSIKETLKGAYKFQSYYHLWFLYAIIMFYLFTPFFKMILKYISKRLAVGICILWLIALTPNFLEKFSMLKGKLPIIKWSYTNFDYIVEYGAYYVLGYALVDYLHKLDKRKTTIFGIITFISNFIIFIGTSFLSIKSGVFQGKLYYSPSIFVAISSVTGYIFLYGFSDIIYERLEKRKNLISKVSYCSLGVYLIHICILEVLKNQFFGEKLLYSVTPIIGIPILIASTLVVSTTIVYFGKKVPLIKHIF</sequence>
<feature type="transmembrane region" description="Helical" evidence="7">
    <location>
        <begin position="12"/>
        <end position="30"/>
    </location>
</feature>
<name>A0A2S6FXC8_9CLOT</name>
<feature type="transmembrane region" description="Helical" evidence="7">
    <location>
        <begin position="289"/>
        <end position="307"/>
    </location>
</feature>
<dbReference type="GO" id="GO:0005886">
    <property type="term" value="C:plasma membrane"/>
    <property type="evidence" value="ECO:0007669"/>
    <property type="project" value="UniProtKB-SubCell"/>
</dbReference>
<feature type="domain" description="Acyltransferase 3" evidence="8">
    <location>
        <begin position="9"/>
        <end position="341"/>
    </location>
</feature>
<evidence type="ECO:0000256" key="2">
    <source>
        <dbReference type="ARBA" id="ARBA00007400"/>
    </source>
</evidence>
<evidence type="ECO:0000256" key="5">
    <source>
        <dbReference type="ARBA" id="ARBA00022989"/>
    </source>
</evidence>
<evidence type="ECO:0000313" key="9">
    <source>
        <dbReference type="EMBL" id="PPK48112.1"/>
    </source>
</evidence>
<feature type="transmembrane region" description="Helical" evidence="7">
    <location>
        <begin position="250"/>
        <end position="268"/>
    </location>
</feature>
<keyword evidence="9" id="KW-0012">Acyltransferase</keyword>
<feature type="transmembrane region" description="Helical" evidence="7">
    <location>
        <begin position="122"/>
        <end position="140"/>
    </location>
</feature>
<dbReference type="AlphaFoldDB" id="A0A2S6FXC8"/>
<reference evidence="9 10" key="1">
    <citation type="submission" date="2018-02" db="EMBL/GenBank/DDBJ databases">
        <title>Genomic Encyclopedia of Archaeal and Bacterial Type Strains, Phase II (KMG-II): from individual species to whole genera.</title>
        <authorList>
            <person name="Goeker M."/>
        </authorList>
    </citation>
    <scope>NUCLEOTIDE SEQUENCE [LARGE SCALE GENOMIC DNA]</scope>
    <source>
        <strain evidence="9 10">DSM 15099</strain>
    </source>
</reference>
<accession>A0A2S6FXC8</accession>
<gene>
    <name evidence="9" type="ORF">BD821_11078</name>
</gene>
<organism evidence="9 10">
    <name type="scientific">Clostridium algidicarnis DSM 15099</name>
    <dbReference type="NCBI Taxonomy" id="1121295"/>
    <lineage>
        <taxon>Bacteria</taxon>
        <taxon>Bacillati</taxon>
        <taxon>Bacillota</taxon>
        <taxon>Clostridia</taxon>
        <taxon>Eubacteriales</taxon>
        <taxon>Clostridiaceae</taxon>
        <taxon>Clostridium</taxon>
    </lineage>
</organism>
<protein>
    <submittedName>
        <fullName evidence="9">Surface polysaccharide O-acyltransferase-like enzyme</fullName>
    </submittedName>
</protein>
<dbReference type="PANTHER" id="PTHR40074:SF2">
    <property type="entry name" value="O-ACETYLTRANSFERASE WECH"/>
    <property type="match status" value="1"/>
</dbReference>
<comment type="similarity">
    <text evidence="2">Belongs to the acyltransferase 3 family.</text>
</comment>
<evidence type="ECO:0000256" key="1">
    <source>
        <dbReference type="ARBA" id="ARBA00004651"/>
    </source>
</evidence>